<feature type="transmembrane region" description="Helical" evidence="1">
    <location>
        <begin position="106"/>
        <end position="130"/>
    </location>
</feature>
<gene>
    <name evidence="3" type="ORF">FCG67_04730</name>
</gene>
<sequence length="270" mass="27801">MLVALAAALVVAFVVAPRTLAAIGPGEGFSDQRSLIDAVRETFVAYWSTGDRDFSPGLEGVVDYWVRYHVAKGVIAAILLVALVVLGVLLWKAFAMAGGTGAVRRAALAAGGVLVTMLALFSMVVVMANVQGAVAPFSSLMSMLPVGETDGELADALGQVRQQLADSPSAVGDRTPPALDVMISDFSRYHAVMAVIAAMVAAVLIGLSVVLWKWCASTESSARGARRMLGSFAVLSAVVSLGMIVVGLANTTTAADPTPALLAFFGGGFV</sequence>
<keyword evidence="2" id="KW-0732">Signal</keyword>
<organism evidence="3 4">
    <name type="scientific">Rhodococcus oryzae</name>
    <dbReference type="NCBI Taxonomy" id="2571143"/>
    <lineage>
        <taxon>Bacteria</taxon>
        <taxon>Bacillati</taxon>
        <taxon>Actinomycetota</taxon>
        <taxon>Actinomycetes</taxon>
        <taxon>Mycobacteriales</taxon>
        <taxon>Nocardiaceae</taxon>
        <taxon>Rhodococcus</taxon>
    </lineage>
</organism>
<keyword evidence="4" id="KW-1185">Reference proteome</keyword>
<feature type="transmembrane region" description="Helical" evidence="1">
    <location>
        <begin position="228"/>
        <end position="249"/>
    </location>
</feature>
<feature type="chain" id="PRO_5047311252" description="Tat (Twin-arginine translocation) pathway signal sequence" evidence="2">
    <location>
        <begin position="22"/>
        <end position="270"/>
    </location>
</feature>
<reference evidence="3 4" key="1">
    <citation type="submission" date="2019-04" db="EMBL/GenBank/DDBJ databases">
        <title>Rhodococcus oryzae sp. nov., a novel actinomycete isolated from rhizosphere soil of rice (Oryza sativa L.).</title>
        <authorList>
            <person name="Li C."/>
        </authorList>
    </citation>
    <scope>NUCLEOTIDE SEQUENCE [LARGE SCALE GENOMIC DNA]</scope>
    <source>
        <strain evidence="3 4">NEAU-CX67</strain>
    </source>
</reference>
<evidence type="ECO:0000256" key="1">
    <source>
        <dbReference type="SAM" id="Phobius"/>
    </source>
</evidence>
<feature type="signal peptide" evidence="2">
    <location>
        <begin position="1"/>
        <end position="21"/>
    </location>
</feature>
<keyword evidence="1" id="KW-0472">Membrane</keyword>
<proteinExistence type="predicted"/>
<dbReference type="Proteomes" id="UP000305109">
    <property type="component" value="Unassembled WGS sequence"/>
</dbReference>
<keyword evidence="1" id="KW-1133">Transmembrane helix</keyword>
<feature type="transmembrane region" description="Helical" evidence="1">
    <location>
        <begin position="189"/>
        <end position="216"/>
    </location>
</feature>
<keyword evidence="1" id="KW-0812">Transmembrane</keyword>
<evidence type="ECO:0000313" key="3">
    <source>
        <dbReference type="EMBL" id="TJZ80451.1"/>
    </source>
</evidence>
<accession>A0ABY2RPV7</accession>
<name>A0ABY2RPV7_9NOCA</name>
<evidence type="ECO:0008006" key="5">
    <source>
        <dbReference type="Google" id="ProtNLM"/>
    </source>
</evidence>
<evidence type="ECO:0000256" key="2">
    <source>
        <dbReference type="SAM" id="SignalP"/>
    </source>
</evidence>
<feature type="transmembrane region" description="Helical" evidence="1">
    <location>
        <begin position="74"/>
        <end position="94"/>
    </location>
</feature>
<dbReference type="EMBL" id="SUMD01000002">
    <property type="protein sequence ID" value="TJZ80451.1"/>
    <property type="molecule type" value="Genomic_DNA"/>
</dbReference>
<protein>
    <recommendedName>
        <fullName evidence="5">Tat (Twin-arginine translocation) pathway signal sequence</fullName>
    </recommendedName>
</protein>
<comment type="caution">
    <text evidence="3">The sequence shown here is derived from an EMBL/GenBank/DDBJ whole genome shotgun (WGS) entry which is preliminary data.</text>
</comment>
<evidence type="ECO:0000313" key="4">
    <source>
        <dbReference type="Proteomes" id="UP000305109"/>
    </source>
</evidence>